<feature type="chain" id="PRO_5045790600" evidence="1">
    <location>
        <begin position="18"/>
        <end position="175"/>
    </location>
</feature>
<dbReference type="Proteomes" id="UP001446871">
    <property type="component" value="Unassembled WGS sequence"/>
</dbReference>
<name>A0ABR1UZU5_9PEZI</name>
<feature type="signal peptide" evidence="1">
    <location>
        <begin position="1"/>
        <end position="17"/>
    </location>
</feature>
<evidence type="ECO:0000256" key="1">
    <source>
        <dbReference type="SAM" id="SignalP"/>
    </source>
</evidence>
<gene>
    <name evidence="2" type="ORF">PG996_008228</name>
</gene>
<evidence type="ECO:0000313" key="2">
    <source>
        <dbReference type="EMBL" id="KAK8063576.1"/>
    </source>
</evidence>
<comment type="caution">
    <text evidence="2">The sequence shown here is derived from an EMBL/GenBank/DDBJ whole genome shotgun (WGS) entry which is preliminary data.</text>
</comment>
<organism evidence="2 3">
    <name type="scientific">Apiospora saccharicola</name>
    <dbReference type="NCBI Taxonomy" id="335842"/>
    <lineage>
        <taxon>Eukaryota</taxon>
        <taxon>Fungi</taxon>
        <taxon>Dikarya</taxon>
        <taxon>Ascomycota</taxon>
        <taxon>Pezizomycotina</taxon>
        <taxon>Sordariomycetes</taxon>
        <taxon>Xylariomycetidae</taxon>
        <taxon>Amphisphaeriales</taxon>
        <taxon>Apiosporaceae</taxon>
        <taxon>Apiospora</taxon>
    </lineage>
</organism>
<keyword evidence="1" id="KW-0732">Signal</keyword>
<accession>A0ABR1UZU5</accession>
<sequence length="175" mass="18987">MLIQTFAIFTAALGAVAKPLGRPVVTDEHLFAYGKNISGLPIVRVKNGAYLMDKESSAIVAPIRNVTFSCTTENRTLQTVTSGQTEQEAGTANLFGFNTTSGLAMFADLESAGVTTQGFIFFGDMLFVEVDKKMAAKWTVRPVQIEGHSMFEVSWNSTAEDAMPIQLNTNAPMHE</sequence>
<dbReference type="EMBL" id="JAQQWM010000005">
    <property type="protein sequence ID" value="KAK8063576.1"/>
    <property type="molecule type" value="Genomic_DNA"/>
</dbReference>
<proteinExistence type="predicted"/>
<evidence type="ECO:0000313" key="3">
    <source>
        <dbReference type="Proteomes" id="UP001446871"/>
    </source>
</evidence>
<reference evidence="2 3" key="1">
    <citation type="submission" date="2023-01" db="EMBL/GenBank/DDBJ databases">
        <title>Analysis of 21 Apiospora genomes using comparative genomics revels a genus with tremendous synthesis potential of carbohydrate active enzymes and secondary metabolites.</title>
        <authorList>
            <person name="Sorensen T."/>
        </authorList>
    </citation>
    <scope>NUCLEOTIDE SEQUENCE [LARGE SCALE GENOMIC DNA]</scope>
    <source>
        <strain evidence="2 3">CBS 83171</strain>
    </source>
</reference>
<protein>
    <submittedName>
        <fullName evidence="2">Uncharacterized protein</fullName>
    </submittedName>
</protein>
<keyword evidence="3" id="KW-1185">Reference proteome</keyword>